<name>A0AAU9C7I6_9ENTR</name>
<dbReference type="EMBL" id="AP023447">
    <property type="protein sequence ID" value="BCL44651.1"/>
    <property type="molecule type" value="Genomic_DNA"/>
</dbReference>
<evidence type="ECO:0000313" key="2">
    <source>
        <dbReference type="Proteomes" id="UP000595858"/>
    </source>
</evidence>
<reference evidence="1" key="1">
    <citation type="journal article" date="2020" name="J Glob Antimicrob Resist">
        <title>Genomic characterization of clinical Enterobacter roggenkampii co-harboring blaIMP-1- and blaGES-5-encoding IncP6 and mcr-9-encoding IncHI2 plasmids isolated in Japan.</title>
        <authorList>
            <person name="Umeda K."/>
            <person name="Nakamura H."/>
            <person name="Fukuda A."/>
            <person name="Matsumoto Y."/>
            <person name="Motooka D."/>
            <person name="Nakamura S."/>
            <person name="Yasui Y."/>
            <person name="Yoshida H."/>
            <person name="Kawahara R."/>
        </authorList>
    </citation>
    <scope>NUCLEOTIDE SEQUENCE</scope>
    <source>
        <strain evidence="1">OIPH-N260</strain>
    </source>
</reference>
<evidence type="ECO:0000313" key="1">
    <source>
        <dbReference type="EMBL" id="BCL44651.1"/>
    </source>
</evidence>
<proteinExistence type="predicted"/>
<accession>A0AAU9C7I6</accession>
<sequence length="51" mass="5486">MDIASSKIHASTISMTKNSTFRFTVAKISACKISTGEIGSPKITKRNIASR</sequence>
<dbReference type="Proteomes" id="UP000595858">
    <property type="component" value="Chromosome"/>
</dbReference>
<dbReference type="AlphaFoldDB" id="A0AAU9C7I6"/>
<gene>
    <name evidence="1" type="ORF">OIPHN260_41530</name>
</gene>
<organism evidence="1 2">
    <name type="scientific">Enterobacter roggenkampii</name>
    <dbReference type="NCBI Taxonomy" id="1812935"/>
    <lineage>
        <taxon>Bacteria</taxon>
        <taxon>Pseudomonadati</taxon>
        <taxon>Pseudomonadota</taxon>
        <taxon>Gammaproteobacteria</taxon>
        <taxon>Enterobacterales</taxon>
        <taxon>Enterobacteriaceae</taxon>
        <taxon>Enterobacter</taxon>
        <taxon>Enterobacter cloacae complex</taxon>
    </lineage>
</organism>
<protein>
    <submittedName>
        <fullName evidence="1">Uncharacterized protein</fullName>
    </submittedName>
</protein>